<evidence type="ECO:0008006" key="3">
    <source>
        <dbReference type="Google" id="ProtNLM"/>
    </source>
</evidence>
<evidence type="ECO:0000313" key="2">
    <source>
        <dbReference type="Proteomes" id="UP000663853"/>
    </source>
</evidence>
<organism evidence="1 2">
    <name type="scientific">Rhizoctonia solani</name>
    <dbReference type="NCBI Taxonomy" id="456999"/>
    <lineage>
        <taxon>Eukaryota</taxon>
        <taxon>Fungi</taxon>
        <taxon>Dikarya</taxon>
        <taxon>Basidiomycota</taxon>
        <taxon>Agaricomycotina</taxon>
        <taxon>Agaricomycetes</taxon>
        <taxon>Cantharellales</taxon>
        <taxon>Ceratobasidiaceae</taxon>
        <taxon>Rhizoctonia</taxon>
    </lineage>
</organism>
<reference evidence="1" key="1">
    <citation type="submission" date="2021-01" db="EMBL/GenBank/DDBJ databases">
        <authorList>
            <person name="Kaushik A."/>
        </authorList>
    </citation>
    <scope>NUCLEOTIDE SEQUENCE</scope>
    <source>
        <strain evidence="1">AG6-10EEA</strain>
    </source>
</reference>
<dbReference type="Proteomes" id="UP000663853">
    <property type="component" value="Unassembled WGS sequence"/>
</dbReference>
<dbReference type="Gene3D" id="3.40.50.300">
    <property type="entry name" value="P-loop containing nucleotide triphosphate hydrolases"/>
    <property type="match status" value="1"/>
</dbReference>
<feature type="non-terminal residue" evidence="1">
    <location>
        <position position="1"/>
    </location>
</feature>
<dbReference type="AlphaFoldDB" id="A0A8H3B9J5"/>
<evidence type="ECO:0000313" key="1">
    <source>
        <dbReference type="EMBL" id="CAE6451517.1"/>
    </source>
</evidence>
<dbReference type="SUPFAM" id="SSF52540">
    <property type="entry name" value="P-loop containing nucleoside triphosphate hydrolases"/>
    <property type="match status" value="1"/>
</dbReference>
<dbReference type="EMBL" id="CAJMXA010001112">
    <property type="protein sequence ID" value="CAE6451517.1"/>
    <property type="molecule type" value="Genomic_DNA"/>
</dbReference>
<comment type="caution">
    <text evidence="1">The sequence shown here is derived from an EMBL/GenBank/DDBJ whole genome shotgun (WGS) entry which is preliminary data.</text>
</comment>
<gene>
    <name evidence="1" type="ORF">RDB_LOCUS50614</name>
</gene>
<dbReference type="InterPro" id="IPR027417">
    <property type="entry name" value="P-loop_NTPase"/>
</dbReference>
<accession>A0A8H3B9J5</accession>
<name>A0A8H3B9J5_9AGAM</name>
<protein>
    <recommendedName>
        <fullName evidence="3">VWFA domain-containing protein</fullName>
    </recommendedName>
</protein>
<sequence>IFVAPLLNKPRLLPRLISNAHPLTQMRASTNNQRMDPASPVPALEEIPRGPVLSEHTQQPYLSSAQSAVSDLAAKETNNKWPPMRAQVDDVLEKIPRLFRLVDLIREDGPNGITEKTVIDQGSLQQLLNTIVPGSCPSTAEIHFHDLDKSSIKPLGLYGDRHEIVKFLQRVGCLDTNSAALIIGQDSEKGGPSPLFPGLYLALAPTEPERLARNAYMVYWPEVTTWDDQAASSSVQHNRTSFIRYLTKMTNQIIALPSLSQALTLNWKASVHGRDPSIEQMGDYDSRLSSFKLVGPGNHDDTESIYLRPGFGIIVKSSLIPATSRVRLIPGEHNVGLWVVERSRHSIYPLAMSELDIQSRNGDGAPRVDIQQKFEFSLPRGHSIEFLQLVRNKCLVVISERGKIRIHVEDDFTIDHAINRTHGKRTLYHDSTGGSQCNFAFDEATRLLAIVYGEMDDQKLSTYVFDESFTSLSQNSSISLKDWFSKPTTITKICFIPGFEEICLIDTSGDANVYSLPNQLFRELHPQNRQSALNTLPDPDHPCLLIVAPGEMTSTPRVLRDVQQDSLQKDHLKQGVFVTELSSSDGYRVISRLGTNTIHLVTLSRDSQTITSMILDVRQPGVSLFQFPQTVIPRPCHSLFDCHLHAWTRYPLVAPEGMALLPGRQESKELIIGSPVPLIEAQSYFSVLKSKLKLTAPYISEESLPSLVVLVAIEDELYGQLENRQVSEFNLASYVQELLCLVPLHLVVVRGNQFSFADGVWSSDHNILLSGGDITHITDTLSLGWYEPLFRSHSASKPVRVVSSIGDRGVGKSYSLDHLANTSFGVCGDRHSLGIWLSCTPTDKYLLVALDLKGVHPTEQNNGANTLMGLFSAAISDLVILRGSFTLTYYSSKLVTGLLSLTKLMNPDDSPGLFNSMLAIIIKDVSDPNAYAAVKEFSDHLQKLIEATDDNRVVLSLHRAGIQVIPWPVINTVDFYVMFARLRKQLDQRPPTCHNGSVFSHKLKILMGKIKTRDWAPLDQSLASYWAKKLLGSLPSALRYGQDIKGPLKNMQTDEVLRADAQDHANFKFWVPAFGNGESEDSSMKATVTIAERALSMKGLVDSYAIDPESRQRMQDTDYVDATQKSIYNLLEQRLDFVQRWAMVNTETFPQDNTHIREFLRKLAGAGASMRDATRICASQCNKCKLLCLLVRQHSGEHECGTDHDCMFDCELFEPNERREPCALPAGHEELHMCGAMLHYVIQPYSDCPDTDSLHTENQILLTNHTLVQ</sequence>
<proteinExistence type="predicted"/>